<dbReference type="AlphaFoldDB" id="A0A9P6B2S2"/>
<dbReference type="SUPFAM" id="SSF52047">
    <property type="entry name" value="RNI-like"/>
    <property type="match status" value="1"/>
</dbReference>
<accession>A0A9P6B2S2</accession>
<comment type="caution">
    <text evidence="1">The sequence shown here is derived from an EMBL/GenBank/DDBJ whole genome shotgun (WGS) entry which is preliminary data.</text>
</comment>
<protein>
    <submittedName>
        <fullName evidence="1">Uncharacterized protein</fullName>
    </submittedName>
</protein>
<sequence>MGLVPFSPVLPISKLINHRPENQPSLSEFATIISRCPELETLILNASGPFRVMEEFAASPPLIDMPSLRVLEISHQTSAQEVHGLVNVLRPFHLQSLTLADWGNSGDYGDVVAACGTLGFYHSVTILCIGGIEVSPVHPDPFRSEAFDNLFRGMPMVQYLTVVLHGMNPLSLARLSSPTSETPVVLPHLDTLNISGSHRGCVSSMVAKRKEVNAPIRRLILEKTDRLCSESDLKILSRVCGGARVR</sequence>
<organism evidence="1 2">
    <name type="scientific">Hydnum rufescens UP504</name>
    <dbReference type="NCBI Taxonomy" id="1448309"/>
    <lineage>
        <taxon>Eukaryota</taxon>
        <taxon>Fungi</taxon>
        <taxon>Dikarya</taxon>
        <taxon>Basidiomycota</taxon>
        <taxon>Agaricomycotina</taxon>
        <taxon>Agaricomycetes</taxon>
        <taxon>Cantharellales</taxon>
        <taxon>Hydnaceae</taxon>
        <taxon>Hydnum</taxon>
    </lineage>
</organism>
<reference evidence="1" key="1">
    <citation type="journal article" date="2020" name="Nat. Commun.">
        <title>Large-scale genome sequencing of mycorrhizal fungi provides insights into the early evolution of symbiotic traits.</title>
        <authorList>
            <person name="Miyauchi S."/>
            <person name="Kiss E."/>
            <person name="Kuo A."/>
            <person name="Drula E."/>
            <person name="Kohler A."/>
            <person name="Sanchez-Garcia M."/>
            <person name="Morin E."/>
            <person name="Andreopoulos B."/>
            <person name="Barry K.W."/>
            <person name="Bonito G."/>
            <person name="Buee M."/>
            <person name="Carver A."/>
            <person name="Chen C."/>
            <person name="Cichocki N."/>
            <person name="Clum A."/>
            <person name="Culley D."/>
            <person name="Crous P.W."/>
            <person name="Fauchery L."/>
            <person name="Girlanda M."/>
            <person name="Hayes R.D."/>
            <person name="Keri Z."/>
            <person name="LaButti K."/>
            <person name="Lipzen A."/>
            <person name="Lombard V."/>
            <person name="Magnuson J."/>
            <person name="Maillard F."/>
            <person name="Murat C."/>
            <person name="Nolan M."/>
            <person name="Ohm R.A."/>
            <person name="Pangilinan J."/>
            <person name="Pereira M.F."/>
            <person name="Perotto S."/>
            <person name="Peter M."/>
            <person name="Pfister S."/>
            <person name="Riley R."/>
            <person name="Sitrit Y."/>
            <person name="Stielow J.B."/>
            <person name="Szollosi G."/>
            <person name="Zifcakova L."/>
            <person name="Stursova M."/>
            <person name="Spatafora J.W."/>
            <person name="Tedersoo L."/>
            <person name="Vaario L.M."/>
            <person name="Yamada A."/>
            <person name="Yan M."/>
            <person name="Wang P."/>
            <person name="Xu J."/>
            <person name="Bruns T."/>
            <person name="Baldrian P."/>
            <person name="Vilgalys R."/>
            <person name="Dunand C."/>
            <person name="Henrissat B."/>
            <person name="Grigoriev I.V."/>
            <person name="Hibbett D."/>
            <person name="Nagy L.G."/>
            <person name="Martin F.M."/>
        </authorList>
    </citation>
    <scope>NUCLEOTIDE SEQUENCE</scope>
    <source>
        <strain evidence="1">UP504</strain>
    </source>
</reference>
<gene>
    <name evidence="1" type="ORF">BS47DRAFT_659210</name>
</gene>
<evidence type="ECO:0000313" key="2">
    <source>
        <dbReference type="Proteomes" id="UP000886523"/>
    </source>
</evidence>
<name>A0A9P6B2S2_9AGAM</name>
<dbReference type="InterPro" id="IPR032675">
    <property type="entry name" value="LRR_dom_sf"/>
</dbReference>
<dbReference type="OrthoDB" id="2863610at2759"/>
<keyword evidence="2" id="KW-1185">Reference proteome</keyword>
<evidence type="ECO:0000313" key="1">
    <source>
        <dbReference type="EMBL" id="KAF9516596.1"/>
    </source>
</evidence>
<dbReference type="Proteomes" id="UP000886523">
    <property type="component" value="Unassembled WGS sequence"/>
</dbReference>
<dbReference type="Gene3D" id="3.80.10.10">
    <property type="entry name" value="Ribonuclease Inhibitor"/>
    <property type="match status" value="1"/>
</dbReference>
<proteinExistence type="predicted"/>
<dbReference type="EMBL" id="MU128938">
    <property type="protein sequence ID" value="KAF9516596.1"/>
    <property type="molecule type" value="Genomic_DNA"/>
</dbReference>